<gene>
    <name evidence="1" type="ORF">GCM10010993_19100</name>
</gene>
<organism evidence="1 2">
    <name type="scientific">Belliella aquatica</name>
    <dbReference type="NCBI Taxonomy" id="1323734"/>
    <lineage>
        <taxon>Bacteria</taxon>
        <taxon>Pseudomonadati</taxon>
        <taxon>Bacteroidota</taxon>
        <taxon>Cytophagia</taxon>
        <taxon>Cytophagales</taxon>
        <taxon>Cyclobacteriaceae</taxon>
        <taxon>Belliella</taxon>
    </lineage>
</organism>
<name>A0ABQ1MHG7_9BACT</name>
<keyword evidence="2" id="KW-1185">Reference proteome</keyword>
<reference evidence="2" key="1">
    <citation type="journal article" date="2019" name="Int. J. Syst. Evol. Microbiol.">
        <title>The Global Catalogue of Microorganisms (GCM) 10K type strain sequencing project: providing services to taxonomists for standard genome sequencing and annotation.</title>
        <authorList>
            <consortium name="The Broad Institute Genomics Platform"/>
            <consortium name="The Broad Institute Genome Sequencing Center for Infectious Disease"/>
            <person name="Wu L."/>
            <person name="Ma J."/>
        </authorList>
    </citation>
    <scope>NUCLEOTIDE SEQUENCE [LARGE SCALE GENOMIC DNA]</scope>
    <source>
        <strain evidence="2">CGMCC 1.12479</strain>
    </source>
</reference>
<protein>
    <submittedName>
        <fullName evidence="1">Uncharacterized protein</fullName>
    </submittedName>
</protein>
<comment type="caution">
    <text evidence="1">The sequence shown here is derived from an EMBL/GenBank/DDBJ whole genome shotgun (WGS) entry which is preliminary data.</text>
</comment>
<dbReference type="Proteomes" id="UP000635885">
    <property type="component" value="Unassembled WGS sequence"/>
</dbReference>
<dbReference type="EMBL" id="BMFD01000005">
    <property type="protein sequence ID" value="GGC40587.1"/>
    <property type="molecule type" value="Genomic_DNA"/>
</dbReference>
<proteinExistence type="predicted"/>
<evidence type="ECO:0000313" key="1">
    <source>
        <dbReference type="EMBL" id="GGC40587.1"/>
    </source>
</evidence>
<sequence>MLIHSSTVLIAEFYISDKVGNLGPRHKTQDVEIVNNKLLNSKFKETYISTEFISVP</sequence>
<evidence type="ECO:0000313" key="2">
    <source>
        <dbReference type="Proteomes" id="UP000635885"/>
    </source>
</evidence>
<accession>A0ABQ1MHG7</accession>